<gene>
    <name evidence="2" type="ORF">G6F64_005975</name>
</gene>
<dbReference type="EMBL" id="JAANQT010000766">
    <property type="protein sequence ID" value="KAG1308524.1"/>
    <property type="molecule type" value="Genomic_DNA"/>
</dbReference>
<feature type="region of interest" description="Disordered" evidence="1">
    <location>
        <begin position="13"/>
        <end position="42"/>
    </location>
</feature>
<proteinExistence type="predicted"/>
<evidence type="ECO:0000313" key="3">
    <source>
        <dbReference type="Proteomes" id="UP000716291"/>
    </source>
</evidence>
<accession>A0A9P6X9P7</accession>
<dbReference type="AlphaFoldDB" id="A0A9P6X9P7"/>
<evidence type="ECO:0000256" key="1">
    <source>
        <dbReference type="SAM" id="MobiDB-lite"/>
    </source>
</evidence>
<dbReference type="Proteomes" id="UP000716291">
    <property type="component" value="Unassembled WGS sequence"/>
</dbReference>
<reference evidence="2" key="1">
    <citation type="journal article" date="2020" name="Microb. Genom.">
        <title>Genetic diversity of clinical and environmental Mucorales isolates obtained from an investigation of mucormycosis cases among solid organ transplant recipients.</title>
        <authorList>
            <person name="Nguyen M.H."/>
            <person name="Kaul D."/>
            <person name="Muto C."/>
            <person name="Cheng S.J."/>
            <person name="Richter R.A."/>
            <person name="Bruno V.M."/>
            <person name="Liu G."/>
            <person name="Beyhan S."/>
            <person name="Sundermann A.J."/>
            <person name="Mounaud S."/>
            <person name="Pasculle A.W."/>
            <person name="Nierman W.C."/>
            <person name="Driscoll E."/>
            <person name="Cumbie R."/>
            <person name="Clancy C.J."/>
            <person name="Dupont C.L."/>
        </authorList>
    </citation>
    <scope>NUCLEOTIDE SEQUENCE</scope>
    <source>
        <strain evidence="2">GL11</strain>
    </source>
</reference>
<sequence length="87" mass="9781">MAIQNNLPMEITTINNDQDISPMVPVDTHSTSSQEATEPVLPYQNDADMMETADENPLVTGNIDSLTICRIPTYFKHDSYSIYKKSE</sequence>
<comment type="caution">
    <text evidence="2">The sequence shown here is derived from an EMBL/GenBank/DDBJ whole genome shotgun (WGS) entry which is preliminary data.</text>
</comment>
<evidence type="ECO:0000313" key="2">
    <source>
        <dbReference type="EMBL" id="KAG1308524.1"/>
    </source>
</evidence>
<keyword evidence="3" id="KW-1185">Reference proteome</keyword>
<dbReference type="OrthoDB" id="10272393at2759"/>
<name>A0A9P6X9P7_RHIOR</name>
<protein>
    <submittedName>
        <fullName evidence="2">Uncharacterized protein</fullName>
    </submittedName>
</protein>
<organism evidence="2 3">
    <name type="scientific">Rhizopus oryzae</name>
    <name type="common">Mucormycosis agent</name>
    <name type="synonym">Rhizopus arrhizus var. delemar</name>
    <dbReference type="NCBI Taxonomy" id="64495"/>
    <lineage>
        <taxon>Eukaryota</taxon>
        <taxon>Fungi</taxon>
        <taxon>Fungi incertae sedis</taxon>
        <taxon>Mucoromycota</taxon>
        <taxon>Mucoromycotina</taxon>
        <taxon>Mucoromycetes</taxon>
        <taxon>Mucorales</taxon>
        <taxon>Mucorineae</taxon>
        <taxon>Rhizopodaceae</taxon>
        <taxon>Rhizopus</taxon>
    </lineage>
</organism>